<feature type="transmembrane region" description="Helical" evidence="1">
    <location>
        <begin position="117"/>
        <end position="138"/>
    </location>
</feature>
<keyword evidence="1" id="KW-0472">Membrane</keyword>
<protein>
    <submittedName>
        <fullName evidence="3">Uncharacterized protein LOC129602994</fullName>
    </submittedName>
</protein>
<evidence type="ECO:0000313" key="2">
    <source>
        <dbReference type="Proteomes" id="UP000515150"/>
    </source>
</evidence>
<dbReference type="GeneID" id="129602994"/>
<organism evidence="2 3">
    <name type="scientific">Betta splendens</name>
    <name type="common">Siamese fighting fish</name>
    <dbReference type="NCBI Taxonomy" id="158456"/>
    <lineage>
        <taxon>Eukaryota</taxon>
        <taxon>Metazoa</taxon>
        <taxon>Chordata</taxon>
        <taxon>Craniata</taxon>
        <taxon>Vertebrata</taxon>
        <taxon>Euteleostomi</taxon>
        <taxon>Actinopterygii</taxon>
        <taxon>Neopterygii</taxon>
        <taxon>Teleostei</taxon>
        <taxon>Neoteleostei</taxon>
        <taxon>Acanthomorphata</taxon>
        <taxon>Anabantaria</taxon>
        <taxon>Anabantiformes</taxon>
        <taxon>Anabantoidei</taxon>
        <taxon>Osphronemidae</taxon>
        <taxon>Betta</taxon>
    </lineage>
</organism>
<name>A0A9W2X8W5_BETSP</name>
<sequence>MKIWFHSRNRGEVKWCRLGSSCATVTSQSIDVTHLAINENPNNNFTVTMSGLRTESSGWYYFVKGDLQMPVHLTLTEGPSTTTLLPTNHYFTTTKKQIFTTVGPGQKSSDKVDLKKVIIPLTLLIFIVVMTLIIWFILKTHRQWKVNSSATVKGEDEITCSVVTYRSRTPEQAGNSVIYRKTGNAKVTSDQMSCTVVDVIYYSVVTKK</sequence>
<evidence type="ECO:0000256" key="1">
    <source>
        <dbReference type="SAM" id="Phobius"/>
    </source>
</evidence>
<proteinExistence type="predicted"/>
<dbReference type="InterPro" id="IPR013783">
    <property type="entry name" value="Ig-like_fold"/>
</dbReference>
<keyword evidence="1" id="KW-1133">Transmembrane helix</keyword>
<evidence type="ECO:0000313" key="3">
    <source>
        <dbReference type="RefSeq" id="XP_055358207.1"/>
    </source>
</evidence>
<accession>A0A9W2X8W5</accession>
<gene>
    <name evidence="3" type="primary">LOC129602994</name>
</gene>
<dbReference type="AlphaFoldDB" id="A0A9W2X8W5"/>
<keyword evidence="1" id="KW-0812">Transmembrane</keyword>
<keyword evidence="2" id="KW-1185">Reference proteome</keyword>
<dbReference type="KEGG" id="bspl:129602994"/>
<reference evidence="3" key="1">
    <citation type="submission" date="2025-08" db="UniProtKB">
        <authorList>
            <consortium name="RefSeq"/>
        </authorList>
    </citation>
    <scope>IDENTIFICATION</scope>
</reference>
<dbReference type="OrthoDB" id="8920197at2759"/>
<dbReference type="Gene3D" id="2.60.40.10">
    <property type="entry name" value="Immunoglobulins"/>
    <property type="match status" value="1"/>
</dbReference>
<dbReference type="RefSeq" id="XP_055358207.1">
    <property type="nucleotide sequence ID" value="XM_055502232.1"/>
</dbReference>
<dbReference type="Proteomes" id="UP000515150">
    <property type="component" value="Chromosome 15"/>
</dbReference>